<feature type="domain" description="Zinc finger CHC2-type" evidence="1">
    <location>
        <begin position="37"/>
        <end position="91"/>
    </location>
</feature>
<evidence type="ECO:0000313" key="2">
    <source>
        <dbReference type="EMBL" id="KAB8186924.1"/>
    </source>
</evidence>
<dbReference type="PANTHER" id="PTHR30313">
    <property type="entry name" value="DNA PRIMASE"/>
    <property type="match status" value="1"/>
</dbReference>
<evidence type="ECO:0000313" key="3">
    <source>
        <dbReference type="Proteomes" id="UP000312512"/>
    </source>
</evidence>
<dbReference type="InterPro" id="IPR050219">
    <property type="entry name" value="DnaG_primase"/>
</dbReference>
<name>A0A5C4V6V3_9ACTN</name>
<dbReference type="GO" id="GO:0008270">
    <property type="term" value="F:zinc ion binding"/>
    <property type="evidence" value="ECO:0007669"/>
    <property type="project" value="InterPro"/>
</dbReference>
<dbReference type="RefSeq" id="WP_139637588.1">
    <property type="nucleotide sequence ID" value="NZ_VDLX02000028.1"/>
</dbReference>
<protein>
    <recommendedName>
        <fullName evidence="1">Zinc finger CHC2-type domain-containing protein</fullName>
    </recommendedName>
</protein>
<dbReference type="SMART" id="SM00400">
    <property type="entry name" value="ZnF_CHCC"/>
    <property type="match status" value="1"/>
</dbReference>
<dbReference type="OrthoDB" id="9803773at2"/>
<dbReference type="InterPro" id="IPR002694">
    <property type="entry name" value="Znf_CHC2"/>
</dbReference>
<dbReference type="AlphaFoldDB" id="A0A5C4V6V3"/>
<dbReference type="GO" id="GO:0003899">
    <property type="term" value="F:DNA-directed RNA polymerase activity"/>
    <property type="evidence" value="ECO:0007669"/>
    <property type="project" value="InterPro"/>
</dbReference>
<dbReference type="SUPFAM" id="SSF57783">
    <property type="entry name" value="Zinc beta-ribbon"/>
    <property type="match status" value="1"/>
</dbReference>
<reference evidence="2 3" key="1">
    <citation type="submission" date="2019-10" db="EMBL/GenBank/DDBJ databases">
        <title>Nonomuraea sp. nov., isolated from Phyllanthus amarus.</title>
        <authorList>
            <person name="Klykleung N."/>
            <person name="Tanasupawat S."/>
        </authorList>
    </citation>
    <scope>NUCLEOTIDE SEQUENCE [LARGE SCALE GENOMIC DNA]</scope>
    <source>
        <strain evidence="2 3">PA1-10</strain>
    </source>
</reference>
<dbReference type="Pfam" id="PF01807">
    <property type="entry name" value="Zn_ribbon_DnaG"/>
    <property type="match status" value="1"/>
</dbReference>
<dbReference type="Proteomes" id="UP000312512">
    <property type="component" value="Unassembled WGS sequence"/>
</dbReference>
<sequence>MSLQIPDRDIARVLALSPIADIVREHVNLIPADDGTLKGTCPFSADPTETFYVAPSRGMWFCFGCDAGGDAITFIEKIEGLAFVDAVIRLADRAHLELELNPEPSAVHAARALRAGIPEAIEKRDLDALIRNLAEWLSTDPIVRRAADAGEEGTA</sequence>
<dbReference type="GO" id="GO:0003677">
    <property type="term" value="F:DNA binding"/>
    <property type="evidence" value="ECO:0007669"/>
    <property type="project" value="InterPro"/>
</dbReference>
<evidence type="ECO:0000259" key="1">
    <source>
        <dbReference type="SMART" id="SM00400"/>
    </source>
</evidence>
<dbReference type="GO" id="GO:0005737">
    <property type="term" value="C:cytoplasm"/>
    <property type="evidence" value="ECO:0007669"/>
    <property type="project" value="TreeGrafter"/>
</dbReference>
<keyword evidence="3" id="KW-1185">Reference proteome</keyword>
<dbReference type="EMBL" id="VDLX02000028">
    <property type="protein sequence ID" value="KAB8186924.1"/>
    <property type="molecule type" value="Genomic_DNA"/>
</dbReference>
<dbReference type="GO" id="GO:0006269">
    <property type="term" value="P:DNA replication, synthesis of primer"/>
    <property type="evidence" value="ECO:0007669"/>
    <property type="project" value="TreeGrafter"/>
</dbReference>
<organism evidence="2 3">
    <name type="scientific">Nonomuraea phyllanthi</name>
    <dbReference type="NCBI Taxonomy" id="2219224"/>
    <lineage>
        <taxon>Bacteria</taxon>
        <taxon>Bacillati</taxon>
        <taxon>Actinomycetota</taxon>
        <taxon>Actinomycetes</taxon>
        <taxon>Streptosporangiales</taxon>
        <taxon>Streptosporangiaceae</taxon>
        <taxon>Nonomuraea</taxon>
    </lineage>
</organism>
<dbReference type="InterPro" id="IPR036977">
    <property type="entry name" value="DNA_primase_Znf_CHC2"/>
</dbReference>
<proteinExistence type="predicted"/>
<dbReference type="Gene3D" id="3.90.580.10">
    <property type="entry name" value="Zinc finger, CHC2-type domain"/>
    <property type="match status" value="1"/>
</dbReference>
<dbReference type="PANTHER" id="PTHR30313:SF2">
    <property type="entry name" value="DNA PRIMASE"/>
    <property type="match status" value="1"/>
</dbReference>
<gene>
    <name evidence="2" type="ORF">FH608_046400</name>
</gene>
<accession>A0A5C4V6V3</accession>
<comment type="caution">
    <text evidence="2">The sequence shown here is derived from an EMBL/GenBank/DDBJ whole genome shotgun (WGS) entry which is preliminary data.</text>
</comment>